<dbReference type="Gene3D" id="3.60.15.10">
    <property type="entry name" value="Ribonuclease Z/Hydroxyacylglutathione hydrolase-like"/>
    <property type="match status" value="1"/>
</dbReference>
<reference evidence="4" key="2">
    <citation type="submission" date="2023-08" db="EMBL/GenBank/DDBJ databases">
        <authorList>
            <person name="Luo J."/>
        </authorList>
    </citation>
    <scope>NUCLEOTIDE SEQUENCE</scope>
    <source>
        <strain evidence="4">DSM 25064</strain>
    </source>
</reference>
<gene>
    <name evidence="4" type="ORF">Q8A57_07170</name>
</gene>
<organism evidence="4 5">
    <name type="scientific">Porticoccus litoralis</name>
    <dbReference type="NCBI Taxonomy" id="434086"/>
    <lineage>
        <taxon>Bacteria</taxon>
        <taxon>Pseudomonadati</taxon>
        <taxon>Pseudomonadota</taxon>
        <taxon>Gammaproteobacteria</taxon>
        <taxon>Cellvibrionales</taxon>
        <taxon>Porticoccaceae</taxon>
        <taxon>Porticoccus</taxon>
    </lineage>
</organism>
<evidence type="ECO:0000313" key="5">
    <source>
        <dbReference type="Proteomes" id="UP001178354"/>
    </source>
</evidence>
<dbReference type="CDD" id="cd16282">
    <property type="entry name" value="metallo-hydrolase-like_MBL-fold"/>
    <property type="match status" value="1"/>
</dbReference>
<evidence type="ECO:0000256" key="1">
    <source>
        <dbReference type="ARBA" id="ARBA00005250"/>
    </source>
</evidence>
<dbReference type="PANTHER" id="PTHR42951:SF4">
    <property type="entry name" value="ACYL-COENZYME A THIOESTERASE MBLAC2"/>
    <property type="match status" value="1"/>
</dbReference>
<keyword evidence="2" id="KW-0732">Signal</keyword>
<protein>
    <submittedName>
        <fullName evidence="4">MBL fold metallo-hydrolase</fullName>
    </submittedName>
</protein>
<accession>A0AAW8B444</accession>
<comment type="similarity">
    <text evidence="1">Belongs to the metallo-beta-lactamase superfamily. Class-B beta-lactamase family.</text>
</comment>
<name>A0AAW8B444_9GAMM</name>
<evidence type="ECO:0000259" key="3">
    <source>
        <dbReference type="SMART" id="SM00849"/>
    </source>
</evidence>
<proteinExistence type="inferred from homology"/>
<sequence length="299" mass="32649">MSRVLKTFVLAAVVSCGNMALAGHHWENINFETTRVGENLYALIAEGGNLGVSIGEDGTFLIDDQFAPLTRKLLWQIGELGGGTPRFLVNTHWHFDHTGGNENLGAEGTLIIAHDNVRKLLSRDNHISAFNRDVPALSSEGLPMITFSHDTTFHLNQETIHVFHVANAHTDGDAVVHFQQSNVIHAGDIWFNGFYPFIDVEHGGSLAGVIAATEQIIALSDAQTKIIPGHGPVGNRAELMAYRDMLVGVFNTLSALQAEGKSLQEVIAMHPIKSYEAEWGDEFLTTEQWLGIIYSGLGN</sequence>
<feature type="chain" id="PRO_5043712295" evidence="2">
    <location>
        <begin position="23"/>
        <end position="299"/>
    </location>
</feature>
<feature type="signal peptide" evidence="2">
    <location>
        <begin position="1"/>
        <end position="22"/>
    </location>
</feature>
<dbReference type="InterPro" id="IPR050855">
    <property type="entry name" value="NDM-1-like"/>
</dbReference>
<evidence type="ECO:0000256" key="2">
    <source>
        <dbReference type="SAM" id="SignalP"/>
    </source>
</evidence>
<dbReference type="GO" id="GO:0017001">
    <property type="term" value="P:antibiotic catabolic process"/>
    <property type="evidence" value="ECO:0007669"/>
    <property type="project" value="UniProtKB-ARBA"/>
</dbReference>
<dbReference type="Proteomes" id="UP001178354">
    <property type="component" value="Unassembled WGS sequence"/>
</dbReference>
<keyword evidence="5" id="KW-1185">Reference proteome</keyword>
<comment type="caution">
    <text evidence="4">The sequence shown here is derived from an EMBL/GenBank/DDBJ whole genome shotgun (WGS) entry which is preliminary data.</text>
</comment>
<feature type="domain" description="Metallo-beta-lactamase" evidence="3">
    <location>
        <begin position="47"/>
        <end position="230"/>
    </location>
</feature>
<dbReference type="InterPro" id="IPR036866">
    <property type="entry name" value="RibonucZ/Hydroxyglut_hydro"/>
</dbReference>
<dbReference type="Pfam" id="PF00753">
    <property type="entry name" value="Lactamase_B"/>
    <property type="match status" value="1"/>
</dbReference>
<dbReference type="AlphaFoldDB" id="A0AAW8B444"/>
<evidence type="ECO:0000313" key="4">
    <source>
        <dbReference type="EMBL" id="MDP1520741.1"/>
    </source>
</evidence>
<dbReference type="PANTHER" id="PTHR42951">
    <property type="entry name" value="METALLO-BETA-LACTAMASE DOMAIN-CONTAINING"/>
    <property type="match status" value="1"/>
</dbReference>
<dbReference type="RefSeq" id="WP_305170314.1">
    <property type="nucleotide sequence ID" value="NZ_JAUUUU010000003.1"/>
</dbReference>
<dbReference type="InterPro" id="IPR001279">
    <property type="entry name" value="Metallo-B-lactamas"/>
</dbReference>
<dbReference type="EMBL" id="JAUUUU010000003">
    <property type="protein sequence ID" value="MDP1520741.1"/>
    <property type="molecule type" value="Genomic_DNA"/>
</dbReference>
<dbReference type="SUPFAM" id="SSF56281">
    <property type="entry name" value="Metallo-hydrolase/oxidoreductase"/>
    <property type="match status" value="1"/>
</dbReference>
<dbReference type="SMART" id="SM00849">
    <property type="entry name" value="Lactamase_B"/>
    <property type="match status" value="1"/>
</dbReference>
<reference evidence="4" key="1">
    <citation type="journal article" date="2010" name="Int. J. Syst. Evol. Microbiol.">
        <title>Porticoccus litoralis gen. nov., sp. nov., a gammaproteobacterium isolated from the Yellow Sea.</title>
        <authorList>
            <person name="Oh H.M."/>
            <person name="Kim H."/>
            <person name="Kim K.M."/>
            <person name="Min G.S."/>
            <person name="Cho J.C."/>
        </authorList>
    </citation>
    <scope>NUCLEOTIDE SEQUENCE</scope>
    <source>
        <strain evidence="4">DSM 25064</strain>
    </source>
</reference>